<gene>
    <name evidence="1" type="ORF">PLEPLA_LOCUS43891</name>
</gene>
<organism evidence="1 2">
    <name type="scientific">Pleuronectes platessa</name>
    <name type="common">European plaice</name>
    <dbReference type="NCBI Taxonomy" id="8262"/>
    <lineage>
        <taxon>Eukaryota</taxon>
        <taxon>Metazoa</taxon>
        <taxon>Chordata</taxon>
        <taxon>Craniata</taxon>
        <taxon>Vertebrata</taxon>
        <taxon>Euteleostomi</taxon>
        <taxon>Actinopterygii</taxon>
        <taxon>Neopterygii</taxon>
        <taxon>Teleostei</taxon>
        <taxon>Neoteleostei</taxon>
        <taxon>Acanthomorphata</taxon>
        <taxon>Carangaria</taxon>
        <taxon>Pleuronectiformes</taxon>
        <taxon>Pleuronectoidei</taxon>
        <taxon>Pleuronectidae</taxon>
        <taxon>Pleuronectes</taxon>
    </lineage>
</organism>
<evidence type="ECO:0000313" key="2">
    <source>
        <dbReference type="Proteomes" id="UP001153269"/>
    </source>
</evidence>
<comment type="caution">
    <text evidence="1">The sequence shown here is derived from an EMBL/GenBank/DDBJ whole genome shotgun (WGS) entry which is preliminary data.</text>
</comment>
<dbReference type="EMBL" id="CADEAL010004286">
    <property type="protein sequence ID" value="CAB1456110.1"/>
    <property type="molecule type" value="Genomic_DNA"/>
</dbReference>
<keyword evidence="2" id="KW-1185">Reference proteome</keyword>
<dbReference type="AlphaFoldDB" id="A0A9N7VUW6"/>
<reference evidence="1" key="1">
    <citation type="submission" date="2020-03" db="EMBL/GenBank/DDBJ databases">
        <authorList>
            <person name="Weist P."/>
        </authorList>
    </citation>
    <scope>NUCLEOTIDE SEQUENCE</scope>
</reference>
<feature type="non-terminal residue" evidence="1">
    <location>
        <position position="77"/>
    </location>
</feature>
<accession>A0A9N7VUW6</accession>
<evidence type="ECO:0000313" key="1">
    <source>
        <dbReference type="EMBL" id="CAB1456110.1"/>
    </source>
</evidence>
<dbReference type="Proteomes" id="UP001153269">
    <property type="component" value="Unassembled WGS sequence"/>
</dbReference>
<protein>
    <submittedName>
        <fullName evidence="1">Uncharacterized protein</fullName>
    </submittedName>
</protein>
<proteinExistence type="predicted"/>
<name>A0A9N7VUW6_PLEPL</name>
<sequence>MHPHSLAAEEMKPLVGPSQLHGDVAPLTMMMWPSELRSIFSRSLKGQIDKQWGKLSVRPPATVRRPTRRAACARLRE</sequence>